<dbReference type="STRING" id="498211.CJA_1486"/>
<dbReference type="InterPro" id="IPR011006">
    <property type="entry name" value="CheY-like_superfamily"/>
</dbReference>
<evidence type="ECO:0000259" key="3">
    <source>
        <dbReference type="PROSITE" id="PS50110"/>
    </source>
</evidence>
<keyword evidence="1" id="KW-0378">Hydrolase</keyword>
<evidence type="ECO:0000256" key="1">
    <source>
        <dbReference type="ARBA" id="ARBA00022801"/>
    </source>
</evidence>
<keyword evidence="2" id="KW-0597">Phosphoprotein</keyword>
<dbReference type="AlphaFoldDB" id="B3PDM6"/>
<protein>
    <submittedName>
        <fullName evidence="4">Response regulator</fullName>
    </submittedName>
</protein>
<dbReference type="InterPro" id="IPR001789">
    <property type="entry name" value="Sig_transdc_resp-reg_receiver"/>
</dbReference>
<dbReference type="eggNOG" id="COG2204">
    <property type="taxonomic scope" value="Bacteria"/>
</dbReference>
<feature type="domain" description="Response regulatory" evidence="3">
    <location>
        <begin position="14"/>
        <end position="130"/>
    </location>
</feature>
<gene>
    <name evidence="4" type="ordered locus">CJA_1486</name>
</gene>
<keyword evidence="5" id="KW-1185">Reference proteome</keyword>
<dbReference type="Gene3D" id="3.40.50.2300">
    <property type="match status" value="1"/>
</dbReference>
<dbReference type="InterPro" id="IPR052016">
    <property type="entry name" value="Bact_Sigma-Reg"/>
</dbReference>
<name>B3PDM6_CELJU</name>
<dbReference type="KEGG" id="cja:CJA_1486"/>
<feature type="modified residue" description="4-aspartylphosphate" evidence="2">
    <location>
        <position position="65"/>
    </location>
</feature>
<dbReference type="Proteomes" id="UP000001036">
    <property type="component" value="Chromosome"/>
</dbReference>
<dbReference type="InterPro" id="IPR001932">
    <property type="entry name" value="PPM-type_phosphatase-like_dom"/>
</dbReference>
<dbReference type="InterPro" id="IPR036457">
    <property type="entry name" value="PPM-type-like_dom_sf"/>
</dbReference>
<evidence type="ECO:0000313" key="4">
    <source>
        <dbReference type="EMBL" id="ACE83637.1"/>
    </source>
</evidence>
<dbReference type="Gene3D" id="1.20.5.390">
    <property type="entry name" value="L1 transposable element, trimerization domain"/>
    <property type="match status" value="1"/>
</dbReference>
<dbReference type="Pfam" id="PF07228">
    <property type="entry name" value="SpoIIE"/>
    <property type="match status" value="1"/>
</dbReference>
<dbReference type="PANTHER" id="PTHR43156">
    <property type="entry name" value="STAGE II SPORULATION PROTEIN E-RELATED"/>
    <property type="match status" value="1"/>
</dbReference>
<dbReference type="SMART" id="SM00448">
    <property type="entry name" value="REC"/>
    <property type="match status" value="1"/>
</dbReference>
<dbReference type="Gene3D" id="3.60.40.10">
    <property type="entry name" value="PPM-type phosphatase domain"/>
    <property type="match status" value="1"/>
</dbReference>
<dbReference type="eggNOG" id="COG2208">
    <property type="taxonomic scope" value="Bacteria"/>
</dbReference>
<dbReference type="Pfam" id="PF00072">
    <property type="entry name" value="Response_reg"/>
    <property type="match status" value="1"/>
</dbReference>
<dbReference type="GO" id="GO:0016791">
    <property type="term" value="F:phosphatase activity"/>
    <property type="evidence" value="ECO:0007669"/>
    <property type="project" value="TreeGrafter"/>
</dbReference>
<reference evidence="4 5" key="1">
    <citation type="journal article" date="2008" name="J. Bacteriol.">
        <title>Insights into plant cell wall degradation from the genome sequence of the soil bacterium Cellvibrio japonicus.</title>
        <authorList>
            <person name="Deboy R.T."/>
            <person name="Mongodin E.F."/>
            <person name="Fouts D.E."/>
            <person name="Tailford L.E."/>
            <person name="Khouri H."/>
            <person name="Emerson J.B."/>
            <person name="Mohamoud Y."/>
            <person name="Watkins K."/>
            <person name="Henrissat B."/>
            <person name="Gilbert H.J."/>
            <person name="Nelson K.E."/>
        </authorList>
    </citation>
    <scope>NUCLEOTIDE SEQUENCE [LARGE SCALE GENOMIC DNA]</scope>
    <source>
        <strain evidence="4 5">Ueda107</strain>
    </source>
</reference>
<evidence type="ECO:0000313" key="5">
    <source>
        <dbReference type="Proteomes" id="UP000001036"/>
    </source>
</evidence>
<dbReference type="GO" id="GO:0000160">
    <property type="term" value="P:phosphorelay signal transduction system"/>
    <property type="evidence" value="ECO:0007669"/>
    <property type="project" value="InterPro"/>
</dbReference>
<accession>B3PDM6</accession>
<dbReference type="HOGENOM" id="CLU_000445_43_7_6"/>
<organism evidence="4 5">
    <name type="scientific">Cellvibrio japonicus (strain Ueda107)</name>
    <name type="common">Pseudomonas fluorescens subsp. cellulosa</name>
    <dbReference type="NCBI Taxonomy" id="498211"/>
    <lineage>
        <taxon>Bacteria</taxon>
        <taxon>Pseudomonadati</taxon>
        <taxon>Pseudomonadota</taxon>
        <taxon>Gammaproteobacteria</taxon>
        <taxon>Cellvibrionales</taxon>
        <taxon>Cellvibrionaceae</taxon>
        <taxon>Cellvibrio</taxon>
    </lineage>
</organism>
<sequence length="406" mass="45286">MHMAEQMTNLADRKLLIIDDDALVRQSIVTYLRDSGFLVSDTGDAQAALALLQDADHLPHLVITDLRMAGVDGLQLLQELHDLYPKLPVIVISGAGVMSDVVAALRLCARDYLIKPIVDLEVLVHSVNRVLDQCELESENLRYREQLEAANRELKENLRALERDHIAGRRVQRRMMPSGISTEEGYVAAHTIAPSLFLSGDFVDYAHIKRRYLAFYLADVSGHGASSAFVTIWLKYLVSRMVRDDGLFGDENSFEQGANTMLQQINRELHETRLSHHLTFFVGVIDTFTGQMRYVVAGHLPMPILITDTGAQYLQGMGKPVGIFKDVIWSTYQCQLPERFSLVCFSDGVLEILSPESLEEKEAQLLSMVASSSGTLDSVCNTLAIREIRDNPDDIAVLAITRGLSE</sequence>
<dbReference type="SMART" id="SM00331">
    <property type="entry name" value="PP2C_SIG"/>
    <property type="match status" value="1"/>
</dbReference>
<dbReference type="PANTHER" id="PTHR43156:SF2">
    <property type="entry name" value="STAGE II SPORULATION PROTEIN E"/>
    <property type="match status" value="1"/>
</dbReference>
<dbReference type="EMBL" id="CP000934">
    <property type="protein sequence ID" value="ACE83637.1"/>
    <property type="molecule type" value="Genomic_DNA"/>
</dbReference>
<dbReference type="PROSITE" id="PS50110">
    <property type="entry name" value="RESPONSE_REGULATORY"/>
    <property type="match status" value="1"/>
</dbReference>
<evidence type="ECO:0000256" key="2">
    <source>
        <dbReference type="PROSITE-ProRule" id="PRU00169"/>
    </source>
</evidence>
<dbReference type="SUPFAM" id="SSF52172">
    <property type="entry name" value="CheY-like"/>
    <property type="match status" value="1"/>
</dbReference>
<proteinExistence type="predicted"/>